<proteinExistence type="predicted"/>
<dbReference type="InterPro" id="IPR006905">
    <property type="entry name" value="Flavin_halogenase"/>
</dbReference>
<dbReference type="RefSeq" id="WP_263573633.1">
    <property type="nucleotide sequence ID" value="NZ_JAJIRN010000012.1"/>
</dbReference>
<dbReference type="InterPro" id="IPR036188">
    <property type="entry name" value="FAD/NAD-bd_sf"/>
</dbReference>
<accession>A0ABT2YLX6</accession>
<reference evidence="1 2" key="1">
    <citation type="submission" date="2021-11" db="EMBL/GenBank/DDBJ databases">
        <authorList>
            <person name="Liang Q."/>
            <person name="Mou H."/>
            <person name="Liu Z."/>
        </authorList>
    </citation>
    <scope>NUCLEOTIDE SEQUENCE [LARGE SCALE GENOMIC DNA]</scope>
    <source>
        <strain evidence="1 2">CHU3</strain>
    </source>
</reference>
<dbReference type="EMBL" id="JAJIRN010000012">
    <property type="protein sequence ID" value="MCV2371053.1"/>
    <property type="molecule type" value="Genomic_DNA"/>
</dbReference>
<gene>
    <name evidence="1" type="ORF">LNV07_23440</name>
</gene>
<evidence type="ECO:0000313" key="1">
    <source>
        <dbReference type="EMBL" id="MCV2371053.1"/>
    </source>
</evidence>
<evidence type="ECO:0000313" key="2">
    <source>
        <dbReference type="Proteomes" id="UP001209701"/>
    </source>
</evidence>
<organism evidence="1 2">
    <name type="scientific">Roseateles oligotrophus</name>
    <dbReference type="NCBI Taxonomy" id="1769250"/>
    <lineage>
        <taxon>Bacteria</taxon>
        <taxon>Pseudomonadati</taxon>
        <taxon>Pseudomonadota</taxon>
        <taxon>Betaproteobacteria</taxon>
        <taxon>Burkholderiales</taxon>
        <taxon>Sphaerotilaceae</taxon>
        <taxon>Roseateles</taxon>
    </lineage>
</organism>
<dbReference type="Gene3D" id="3.50.50.60">
    <property type="entry name" value="FAD/NAD(P)-binding domain"/>
    <property type="match status" value="1"/>
</dbReference>
<name>A0ABT2YLX6_9BURK</name>
<dbReference type="Proteomes" id="UP001209701">
    <property type="component" value="Unassembled WGS sequence"/>
</dbReference>
<dbReference type="Pfam" id="PF04820">
    <property type="entry name" value="Trp_halogenase"/>
    <property type="match status" value="1"/>
</dbReference>
<protein>
    <submittedName>
        <fullName evidence="1">Tryptophan 7-halogenase</fullName>
    </submittedName>
</protein>
<sequence>MADLNSELRDFILLHYVISGRRDTPFWRAYTEEVVIPPSLQELLDLWDEKLPHNIDIQRKQSLFAAGNYFYILAGLNRLPSKGIGQSSYLAPSVSQDALAHIAKIRAAAVQQSPTMREFTNKRRT</sequence>
<keyword evidence="2" id="KW-1185">Reference proteome</keyword>
<comment type="caution">
    <text evidence="1">The sequence shown here is derived from an EMBL/GenBank/DDBJ whole genome shotgun (WGS) entry which is preliminary data.</text>
</comment>